<comment type="caution">
    <text evidence="1">The sequence shown here is derived from an EMBL/GenBank/DDBJ whole genome shotgun (WGS) entry which is preliminary data.</text>
</comment>
<sequence>MSAAAFLMAHGRIWAEGARPRNIQPGAAQACYQNAFRLATHHPREYRYAEGIALVPEFNVPVEHAWCVTDEGTVVDPTWDDAESAFYFGVAFDMVTLSKVYSVIETGGVFGYENWRVAAPVLLSGTHLNSSADPDFQGSSENKVAARPAAFDGLIERFGC</sequence>
<proteinExistence type="predicted"/>
<dbReference type="Proteomes" id="UP000480854">
    <property type="component" value="Unassembled WGS sequence"/>
</dbReference>
<reference evidence="1 2" key="1">
    <citation type="submission" date="2018-07" db="EMBL/GenBank/DDBJ databases">
        <title>Genome sequence of Azospirillum sp. ATCC 49961.</title>
        <authorList>
            <person name="Sant'Anna F.H."/>
            <person name="Baldani J.I."/>
            <person name="Zilli J.E."/>
            <person name="Reis V.M."/>
            <person name="Hartmann A."/>
            <person name="Cruz L."/>
            <person name="de Souza E.M."/>
            <person name="de Oliveira Pedrosa F."/>
            <person name="Passaglia L.M.P."/>
        </authorList>
    </citation>
    <scope>NUCLEOTIDE SEQUENCE [LARGE SCALE GENOMIC DNA]</scope>
    <source>
        <strain evidence="1 2">ATCC 49961</strain>
    </source>
</reference>
<gene>
    <name evidence="1" type="ORF">DS843_29830</name>
</gene>
<evidence type="ECO:0000313" key="1">
    <source>
        <dbReference type="EMBL" id="KAA0675831.1"/>
    </source>
</evidence>
<accession>A0A9W7NF65</accession>
<dbReference type="EMBL" id="QOKW01000050">
    <property type="protein sequence ID" value="KAA0675831.1"/>
    <property type="molecule type" value="Genomic_DNA"/>
</dbReference>
<protein>
    <submittedName>
        <fullName evidence="1">Uncharacterized protein</fullName>
    </submittedName>
</protein>
<keyword evidence="2" id="KW-1185">Reference proteome</keyword>
<name>A0A9W7NF65_9PROT</name>
<dbReference type="AlphaFoldDB" id="A0A9W7NF65"/>
<organism evidence="1 2">
    <name type="scientific">Roseomonas genomospecies 6</name>
    <dbReference type="NCBI Taxonomy" id="214106"/>
    <lineage>
        <taxon>Bacteria</taxon>
        <taxon>Pseudomonadati</taxon>
        <taxon>Pseudomonadota</taxon>
        <taxon>Alphaproteobacteria</taxon>
        <taxon>Acetobacterales</taxon>
        <taxon>Roseomonadaceae</taxon>
        <taxon>Roseomonas</taxon>
    </lineage>
</organism>
<evidence type="ECO:0000313" key="2">
    <source>
        <dbReference type="Proteomes" id="UP000480854"/>
    </source>
</evidence>